<keyword evidence="9" id="KW-0238">DNA-binding</keyword>
<dbReference type="InterPro" id="IPR000214">
    <property type="entry name" value="Znf_DNA_glyclase/AP_lyase"/>
</dbReference>
<dbReference type="InterPro" id="IPR012319">
    <property type="entry name" value="FPG_cat"/>
</dbReference>
<evidence type="ECO:0000256" key="9">
    <source>
        <dbReference type="ARBA" id="ARBA00023125"/>
    </source>
</evidence>
<reference evidence="18 19" key="1">
    <citation type="submission" date="2016-10" db="EMBL/GenBank/DDBJ databases">
        <authorList>
            <person name="de Groot N.N."/>
        </authorList>
    </citation>
    <scope>NUCLEOTIDE SEQUENCE [LARGE SCALE GENOMIC DNA]</scope>
    <source>
        <strain evidence="18 19">CGMCC 1.9159</strain>
    </source>
</reference>
<feature type="domain" description="FPG-type" evidence="16">
    <location>
        <begin position="234"/>
        <end position="268"/>
    </location>
</feature>
<evidence type="ECO:0000256" key="7">
    <source>
        <dbReference type="ARBA" id="ARBA00022801"/>
    </source>
</evidence>
<dbReference type="Pfam" id="PF01149">
    <property type="entry name" value="Fapy_DNA_glyco"/>
    <property type="match status" value="1"/>
</dbReference>
<evidence type="ECO:0000256" key="14">
    <source>
        <dbReference type="ARBA" id="ARBA00044632"/>
    </source>
</evidence>
<evidence type="ECO:0000313" key="18">
    <source>
        <dbReference type="EMBL" id="SDL35080.1"/>
    </source>
</evidence>
<keyword evidence="12" id="KW-0511">Multifunctional enzyme</keyword>
<feature type="domain" description="Formamidopyrimidine-DNA glycosylase catalytic" evidence="17">
    <location>
        <begin position="2"/>
        <end position="99"/>
    </location>
</feature>
<dbReference type="GO" id="GO:0000703">
    <property type="term" value="F:oxidized pyrimidine nucleobase lesion DNA N-glycosylase activity"/>
    <property type="evidence" value="ECO:0007669"/>
    <property type="project" value="TreeGrafter"/>
</dbReference>
<evidence type="ECO:0000256" key="6">
    <source>
        <dbReference type="ARBA" id="ARBA00022771"/>
    </source>
</evidence>
<comment type="catalytic activity">
    <reaction evidence="14">
        <text>2'-deoxyribonucleotide-(2'-deoxyribose 5'-phosphate)-2'-deoxyribonucleotide-DNA = a 3'-end 2'-deoxyribonucleotide-(2,3-dehydro-2,3-deoxyribose 5'-phosphate)-DNA + a 5'-end 5'-phospho-2'-deoxyribonucleoside-DNA + H(+)</text>
        <dbReference type="Rhea" id="RHEA:66592"/>
        <dbReference type="Rhea" id="RHEA-COMP:13180"/>
        <dbReference type="Rhea" id="RHEA-COMP:16897"/>
        <dbReference type="Rhea" id="RHEA-COMP:17067"/>
        <dbReference type="ChEBI" id="CHEBI:15378"/>
        <dbReference type="ChEBI" id="CHEBI:136412"/>
        <dbReference type="ChEBI" id="CHEBI:157695"/>
        <dbReference type="ChEBI" id="CHEBI:167181"/>
        <dbReference type="EC" id="4.2.99.18"/>
    </reaction>
</comment>
<keyword evidence="11" id="KW-0456">Lyase</keyword>
<dbReference type="GO" id="GO:0003684">
    <property type="term" value="F:damaged DNA binding"/>
    <property type="evidence" value="ECO:0007669"/>
    <property type="project" value="InterPro"/>
</dbReference>
<dbReference type="GO" id="GO:0008534">
    <property type="term" value="F:oxidized purine nucleobase lesion DNA N-glycosylase activity"/>
    <property type="evidence" value="ECO:0007669"/>
    <property type="project" value="UniProtKB-ARBA"/>
</dbReference>
<keyword evidence="8" id="KW-0862">Zinc</keyword>
<dbReference type="InterPro" id="IPR015887">
    <property type="entry name" value="DNA_glyclase_Znf_dom_DNA_BS"/>
</dbReference>
<dbReference type="Proteomes" id="UP000199475">
    <property type="component" value="Unassembled WGS sequence"/>
</dbReference>
<dbReference type="EMBL" id="FNGP01000002">
    <property type="protein sequence ID" value="SDL35080.1"/>
    <property type="molecule type" value="Genomic_DNA"/>
</dbReference>
<keyword evidence="18" id="KW-0255">Endonuclease</keyword>
<evidence type="ECO:0000313" key="19">
    <source>
        <dbReference type="Proteomes" id="UP000199475"/>
    </source>
</evidence>
<keyword evidence="4" id="KW-0479">Metal-binding</keyword>
<keyword evidence="19" id="KW-1185">Reference proteome</keyword>
<dbReference type="Gene3D" id="1.10.8.50">
    <property type="match status" value="1"/>
</dbReference>
<evidence type="ECO:0000256" key="12">
    <source>
        <dbReference type="ARBA" id="ARBA00023268"/>
    </source>
</evidence>
<evidence type="ECO:0000256" key="15">
    <source>
        <dbReference type="PROSITE-ProRule" id="PRU00391"/>
    </source>
</evidence>
<dbReference type="SMART" id="SM01232">
    <property type="entry name" value="H2TH"/>
    <property type="match status" value="1"/>
</dbReference>
<dbReference type="CDD" id="cd08970">
    <property type="entry name" value="AcNei1_N"/>
    <property type="match status" value="1"/>
</dbReference>
<comment type="similarity">
    <text evidence="2">Belongs to the FPG family.</text>
</comment>
<evidence type="ECO:0000256" key="3">
    <source>
        <dbReference type="ARBA" id="ARBA00012720"/>
    </source>
</evidence>
<evidence type="ECO:0000256" key="10">
    <source>
        <dbReference type="ARBA" id="ARBA00023204"/>
    </source>
</evidence>
<dbReference type="SUPFAM" id="SSF57716">
    <property type="entry name" value="Glucocorticoid receptor-like (DNA-binding domain)"/>
    <property type="match status" value="1"/>
</dbReference>
<evidence type="ECO:0000256" key="2">
    <source>
        <dbReference type="ARBA" id="ARBA00009409"/>
    </source>
</evidence>
<dbReference type="SUPFAM" id="SSF81624">
    <property type="entry name" value="N-terminal domain of MutM-like DNA repair proteins"/>
    <property type="match status" value="1"/>
</dbReference>
<gene>
    <name evidence="18" type="ORF">SAMN04488242_1165</name>
</gene>
<evidence type="ECO:0000256" key="5">
    <source>
        <dbReference type="ARBA" id="ARBA00022763"/>
    </source>
</evidence>
<dbReference type="FunFam" id="1.10.8.50:FF:000003">
    <property type="entry name" value="Formamidopyrimidine-DNA glycosylase"/>
    <property type="match status" value="1"/>
</dbReference>
<dbReference type="GO" id="GO:0003690">
    <property type="term" value="F:double-stranded DNA binding"/>
    <property type="evidence" value="ECO:0007669"/>
    <property type="project" value="UniProtKB-ARBA"/>
</dbReference>
<dbReference type="PROSITE" id="PS51066">
    <property type="entry name" value="ZF_FPG_2"/>
    <property type="match status" value="1"/>
</dbReference>
<dbReference type="PROSITE" id="PS51068">
    <property type="entry name" value="FPG_CAT"/>
    <property type="match status" value="1"/>
</dbReference>
<proteinExistence type="inferred from homology"/>
<protein>
    <recommendedName>
        <fullName evidence="3">DNA-(apurinic or apyrimidinic site) lyase</fullName>
        <ecNumber evidence="3">4.2.99.18</ecNumber>
    </recommendedName>
</protein>
<dbReference type="GO" id="GO:0008270">
    <property type="term" value="F:zinc ion binding"/>
    <property type="evidence" value="ECO:0007669"/>
    <property type="project" value="UniProtKB-KW"/>
</dbReference>
<dbReference type="RefSeq" id="WP_093249861.1">
    <property type="nucleotide sequence ID" value="NZ_FNGP01000002.1"/>
</dbReference>
<dbReference type="GO" id="GO:0006979">
    <property type="term" value="P:response to oxidative stress"/>
    <property type="evidence" value="ECO:0007669"/>
    <property type="project" value="UniProtKB-ARBA"/>
</dbReference>
<keyword evidence="5" id="KW-0227">DNA damage</keyword>
<dbReference type="Gene3D" id="3.20.190.10">
    <property type="entry name" value="MutM-like, N-terminal"/>
    <property type="match status" value="1"/>
</dbReference>
<keyword evidence="18" id="KW-0540">Nuclease</keyword>
<accession>A0A1G9JC15</accession>
<dbReference type="Pfam" id="PF06827">
    <property type="entry name" value="zf-FPG_IleRS"/>
    <property type="match status" value="1"/>
</dbReference>
<dbReference type="STRING" id="686624.SAMN04488242_1165"/>
<dbReference type="SUPFAM" id="SSF46946">
    <property type="entry name" value="S13-like H2TH domain"/>
    <property type="match status" value="1"/>
</dbReference>
<evidence type="ECO:0000256" key="4">
    <source>
        <dbReference type="ARBA" id="ARBA00022723"/>
    </source>
</evidence>
<keyword evidence="10" id="KW-0234">DNA repair</keyword>
<comment type="cofactor">
    <cofactor evidence="1">
        <name>Zn(2+)</name>
        <dbReference type="ChEBI" id="CHEBI:29105"/>
    </cofactor>
</comment>
<dbReference type="InterPro" id="IPR015886">
    <property type="entry name" value="H2TH_FPG"/>
</dbReference>
<dbReference type="GO" id="GO:0140078">
    <property type="term" value="F:class I DNA-(apurinic or apyrimidinic site) endonuclease activity"/>
    <property type="evidence" value="ECO:0007669"/>
    <property type="project" value="UniProtKB-EC"/>
</dbReference>
<evidence type="ECO:0000256" key="8">
    <source>
        <dbReference type="ARBA" id="ARBA00022833"/>
    </source>
</evidence>
<dbReference type="PROSITE" id="PS01242">
    <property type="entry name" value="ZF_FPG_1"/>
    <property type="match status" value="1"/>
</dbReference>
<organism evidence="18 19">
    <name type="scientific">Tessaracoccus oleiagri</name>
    <dbReference type="NCBI Taxonomy" id="686624"/>
    <lineage>
        <taxon>Bacteria</taxon>
        <taxon>Bacillati</taxon>
        <taxon>Actinomycetota</taxon>
        <taxon>Actinomycetes</taxon>
        <taxon>Propionibacteriales</taxon>
        <taxon>Propionibacteriaceae</taxon>
        <taxon>Tessaracoccus</taxon>
    </lineage>
</organism>
<evidence type="ECO:0000256" key="11">
    <source>
        <dbReference type="ARBA" id="ARBA00023239"/>
    </source>
</evidence>
<dbReference type="InterPro" id="IPR010979">
    <property type="entry name" value="Ribosomal_uS13-like_H2TH"/>
</dbReference>
<dbReference type="OrthoDB" id="9800855at2"/>
<dbReference type="InterPro" id="IPR035937">
    <property type="entry name" value="FPG_N"/>
</dbReference>
<dbReference type="SMART" id="SM00898">
    <property type="entry name" value="Fapy_DNA_glyco"/>
    <property type="match status" value="1"/>
</dbReference>
<dbReference type="InterPro" id="IPR010663">
    <property type="entry name" value="Znf_FPG/IleRS"/>
</dbReference>
<name>A0A1G9JC15_9ACTN</name>
<evidence type="ECO:0000259" key="16">
    <source>
        <dbReference type="PROSITE" id="PS51066"/>
    </source>
</evidence>
<dbReference type="PANTHER" id="PTHR42697:SF3">
    <property type="entry name" value="ENDONUCLEASE 8 1"/>
    <property type="match status" value="1"/>
</dbReference>
<keyword evidence="7" id="KW-0378">Hydrolase</keyword>
<dbReference type="EC" id="4.2.99.18" evidence="3"/>
<evidence type="ECO:0000256" key="1">
    <source>
        <dbReference type="ARBA" id="ARBA00001947"/>
    </source>
</evidence>
<keyword evidence="13" id="KW-0326">Glycosidase</keyword>
<sequence>MPEGHVIHRLARALGDTFMGEELAISSPQGRFAVEAAHLDGSELIATEAIGKHLFLRFDVPGPDYVHIHLGLIGKLQLAPSAPPRGAVRLRVDDGRTAADLRGPQWCRLVGADVREEVFASSGPDPIRTDMDPAVGYDRLRRSGKPIAALLMDQRIAAGVGNIYRAEVLYRHRLDPDVPGREITPRTWRTIYADLAALMADGVRQGRIDTVLDEHTPEAQGRPARDDPHGGEVYVYRRQGQPCLVCGTEIRSRLLEGRNLYWCPRCQRRKHAA</sequence>
<dbReference type="GO" id="GO:0006284">
    <property type="term" value="P:base-excision repair"/>
    <property type="evidence" value="ECO:0007669"/>
    <property type="project" value="InterPro"/>
</dbReference>
<evidence type="ECO:0000259" key="17">
    <source>
        <dbReference type="PROSITE" id="PS51068"/>
    </source>
</evidence>
<dbReference type="PANTHER" id="PTHR42697">
    <property type="entry name" value="ENDONUCLEASE 8"/>
    <property type="match status" value="1"/>
</dbReference>
<dbReference type="AlphaFoldDB" id="A0A1G9JC15"/>
<dbReference type="Pfam" id="PF06831">
    <property type="entry name" value="H2TH"/>
    <property type="match status" value="1"/>
</dbReference>
<keyword evidence="6 15" id="KW-0863">Zinc-finger</keyword>
<evidence type="ECO:0000256" key="13">
    <source>
        <dbReference type="ARBA" id="ARBA00023295"/>
    </source>
</evidence>